<dbReference type="PANTHER" id="PTHR12475:SF4">
    <property type="entry name" value="PROTEIN THEM6"/>
    <property type="match status" value="1"/>
</dbReference>
<dbReference type="Pfam" id="PF13279">
    <property type="entry name" value="4HBT_2"/>
    <property type="match status" value="1"/>
</dbReference>
<gene>
    <name evidence="2" type="ORF">AAE3_LOCUS6214</name>
</gene>
<organism evidence="2 3">
    <name type="scientific">Cyclocybe aegerita</name>
    <name type="common">Black poplar mushroom</name>
    <name type="synonym">Agrocybe aegerita</name>
    <dbReference type="NCBI Taxonomy" id="1973307"/>
    <lineage>
        <taxon>Eukaryota</taxon>
        <taxon>Fungi</taxon>
        <taxon>Dikarya</taxon>
        <taxon>Basidiomycota</taxon>
        <taxon>Agaricomycotina</taxon>
        <taxon>Agaricomycetes</taxon>
        <taxon>Agaricomycetidae</taxon>
        <taxon>Agaricales</taxon>
        <taxon>Agaricineae</taxon>
        <taxon>Bolbitiaceae</taxon>
        <taxon>Cyclocybe</taxon>
    </lineage>
</organism>
<accession>A0A8S0X177</accession>
<dbReference type="PANTHER" id="PTHR12475">
    <property type="match status" value="1"/>
</dbReference>
<dbReference type="CDD" id="cd00586">
    <property type="entry name" value="4HBT"/>
    <property type="match status" value="1"/>
</dbReference>
<protein>
    <submittedName>
        <fullName evidence="2">Uncharacterized protein</fullName>
    </submittedName>
</protein>
<reference evidence="2 3" key="1">
    <citation type="submission" date="2020-01" db="EMBL/GenBank/DDBJ databases">
        <authorList>
            <person name="Gupta K D."/>
        </authorList>
    </citation>
    <scope>NUCLEOTIDE SEQUENCE [LARGE SCALE GENOMIC DNA]</scope>
</reference>
<dbReference type="Gene3D" id="3.10.129.10">
    <property type="entry name" value="Hotdog Thioesterase"/>
    <property type="match status" value="1"/>
</dbReference>
<sequence>MDSVLDALQVVAVGETEVGGCLVGFYNAVGENPFTMVVPYKTWASIDESDFNGHLSNSSYAKTLDGARFKAAVNLFPMYLRSGGWIALAATHYHFIREIPMLASYEIRSTIAAWDQKWLYVMSRYVRKSDGKKKHIRKPRTPLPGGDGQIMALRTPGDEMISSSATPLPTIQPQTASETESALKAVAAGLAVREEPDGAVVHTVVVSQVCYKIGRITVPPALILATNGFTGAEGHSRASPHPQWAAAKKIMSRPDGGSPRKLKELLAGGWREAPESERWWDQALGENVEAQRVRNLALIEGLRFGMENARSV</sequence>
<dbReference type="InterPro" id="IPR029069">
    <property type="entry name" value="HotDog_dom_sf"/>
</dbReference>
<comment type="caution">
    <text evidence="2">The sequence shown here is derived from an EMBL/GenBank/DDBJ whole genome shotgun (WGS) entry which is preliminary data.</text>
</comment>
<keyword evidence="3" id="KW-1185">Reference proteome</keyword>
<proteinExistence type="inferred from homology"/>
<name>A0A8S0X177_CYCAE</name>
<dbReference type="Proteomes" id="UP000467700">
    <property type="component" value="Unassembled WGS sequence"/>
</dbReference>
<comment type="similarity">
    <text evidence="1">Belongs to the lcsJ thioesterase family.</text>
</comment>
<dbReference type="InterPro" id="IPR051490">
    <property type="entry name" value="THEM6_lcsJ_thioesterase"/>
</dbReference>
<evidence type="ECO:0000256" key="1">
    <source>
        <dbReference type="ARBA" id="ARBA00038476"/>
    </source>
</evidence>
<dbReference type="OrthoDB" id="265761at2759"/>
<dbReference type="EMBL" id="CACVBS010000042">
    <property type="protein sequence ID" value="CAA7263928.1"/>
    <property type="molecule type" value="Genomic_DNA"/>
</dbReference>
<evidence type="ECO:0000313" key="2">
    <source>
        <dbReference type="EMBL" id="CAA7263928.1"/>
    </source>
</evidence>
<evidence type="ECO:0000313" key="3">
    <source>
        <dbReference type="Proteomes" id="UP000467700"/>
    </source>
</evidence>
<dbReference type="SUPFAM" id="SSF54637">
    <property type="entry name" value="Thioesterase/thiol ester dehydrase-isomerase"/>
    <property type="match status" value="1"/>
</dbReference>
<dbReference type="AlphaFoldDB" id="A0A8S0X177"/>